<evidence type="ECO:0000313" key="2">
    <source>
        <dbReference type="EMBL" id="OWP02977.1"/>
    </source>
</evidence>
<accession>A0A218Z4M9</accession>
<feature type="region of interest" description="Disordered" evidence="1">
    <location>
        <begin position="85"/>
        <end position="144"/>
    </location>
</feature>
<dbReference type="EMBL" id="MZNU01000204">
    <property type="protein sequence ID" value="OWP02977.1"/>
    <property type="molecule type" value="Genomic_DNA"/>
</dbReference>
<evidence type="ECO:0000313" key="3">
    <source>
        <dbReference type="Proteomes" id="UP000242519"/>
    </source>
</evidence>
<proteinExistence type="predicted"/>
<dbReference type="Proteomes" id="UP000242519">
    <property type="component" value="Unassembled WGS sequence"/>
</dbReference>
<name>A0A218Z4M9_9HELO</name>
<gene>
    <name evidence="2" type="ORF">B2J93_3557</name>
</gene>
<feature type="region of interest" description="Disordered" evidence="1">
    <location>
        <begin position="39"/>
        <end position="66"/>
    </location>
</feature>
<protein>
    <submittedName>
        <fullName evidence="2">Uncharacterized protein</fullName>
    </submittedName>
</protein>
<dbReference type="InParanoid" id="A0A218Z4M9"/>
<dbReference type="AlphaFoldDB" id="A0A218Z4M9"/>
<reference evidence="2 3" key="1">
    <citation type="submission" date="2017-04" db="EMBL/GenBank/DDBJ databases">
        <title>Draft genome sequence of Marssonina coronaria NL1: causal agent of apple blotch.</title>
        <authorList>
            <person name="Cheng Q."/>
        </authorList>
    </citation>
    <scope>NUCLEOTIDE SEQUENCE [LARGE SCALE GENOMIC DNA]</scope>
    <source>
        <strain evidence="2 3">NL1</strain>
    </source>
</reference>
<keyword evidence="3" id="KW-1185">Reference proteome</keyword>
<sequence>MVSSDVPLNRLIYPSALSARQTSCRLLRPRSHFRIQRGDFSAHHRSRLQSSRPPLQARGSRINVGYGYGGTDESGYYETIAGEPEQATRGRGETACFRKPPPGWRIPKSWRRYPVIRKGGGGAGGNRDRGVRGVEIRRPSRVGD</sequence>
<feature type="compositionally biased region" description="Basic and acidic residues" evidence="1">
    <location>
        <begin position="126"/>
        <end position="144"/>
    </location>
</feature>
<evidence type="ECO:0000256" key="1">
    <source>
        <dbReference type="SAM" id="MobiDB-lite"/>
    </source>
</evidence>
<organism evidence="2 3">
    <name type="scientific">Diplocarpon coronariae</name>
    <dbReference type="NCBI Taxonomy" id="2795749"/>
    <lineage>
        <taxon>Eukaryota</taxon>
        <taxon>Fungi</taxon>
        <taxon>Dikarya</taxon>
        <taxon>Ascomycota</taxon>
        <taxon>Pezizomycotina</taxon>
        <taxon>Leotiomycetes</taxon>
        <taxon>Helotiales</taxon>
        <taxon>Drepanopezizaceae</taxon>
        <taxon>Diplocarpon</taxon>
    </lineage>
</organism>
<comment type="caution">
    <text evidence="2">The sequence shown here is derived from an EMBL/GenBank/DDBJ whole genome shotgun (WGS) entry which is preliminary data.</text>
</comment>